<dbReference type="InterPro" id="IPR050189">
    <property type="entry name" value="MFS_Efflux_Transporters"/>
</dbReference>
<feature type="transmembrane region" description="Helical" evidence="7">
    <location>
        <begin position="228"/>
        <end position="249"/>
    </location>
</feature>
<dbReference type="InterPro" id="IPR036259">
    <property type="entry name" value="MFS_trans_sf"/>
</dbReference>
<feature type="transmembrane region" description="Helical" evidence="7">
    <location>
        <begin position="175"/>
        <end position="195"/>
    </location>
</feature>
<evidence type="ECO:0000256" key="5">
    <source>
        <dbReference type="ARBA" id="ARBA00023136"/>
    </source>
</evidence>
<reference evidence="9" key="1">
    <citation type="submission" date="2019-02" db="EMBL/GenBank/DDBJ databases">
        <title>Draft genome of the type strain Pelomonas aquatica CCUG 52575T.</title>
        <authorList>
            <person name="Gomila M."/>
            <person name="Lalucat J."/>
        </authorList>
    </citation>
    <scope>NUCLEOTIDE SEQUENCE</scope>
    <source>
        <strain evidence="9">CCUG 52575</strain>
    </source>
</reference>
<dbReference type="PANTHER" id="PTHR43124:SF3">
    <property type="entry name" value="CHLORAMPHENICOL EFFLUX PUMP RV0191"/>
    <property type="match status" value="1"/>
</dbReference>
<feature type="transmembrane region" description="Helical" evidence="7">
    <location>
        <begin position="147"/>
        <end position="169"/>
    </location>
</feature>
<evidence type="ECO:0000256" key="6">
    <source>
        <dbReference type="SAM" id="MobiDB-lite"/>
    </source>
</evidence>
<dbReference type="InterPro" id="IPR011701">
    <property type="entry name" value="MFS"/>
</dbReference>
<gene>
    <name evidence="9" type="ORF">EXJ73_04650</name>
</gene>
<evidence type="ECO:0000256" key="7">
    <source>
        <dbReference type="SAM" id="Phobius"/>
    </source>
</evidence>
<keyword evidence="3 7" id="KW-0812">Transmembrane</keyword>
<evidence type="ECO:0000313" key="9">
    <source>
        <dbReference type="EMBL" id="MDG0861762.1"/>
    </source>
</evidence>
<dbReference type="GO" id="GO:0022857">
    <property type="term" value="F:transmembrane transporter activity"/>
    <property type="evidence" value="ECO:0007669"/>
    <property type="project" value="InterPro"/>
</dbReference>
<dbReference type="SUPFAM" id="SSF103473">
    <property type="entry name" value="MFS general substrate transporter"/>
    <property type="match status" value="1"/>
</dbReference>
<feature type="transmembrane region" description="Helical" evidence="7">
    <location>
        <begin position="114"/>
        <end position="135"/>
    </location>
</feature>
<dbReference type="RefSeq" id="WP_268151243.1">
    <property type="nucleotide sequence ID" value="NZ_JAPPUW010000011.1"/>
</dbReference>
<comment type="subcellular location">
    <subcellularLocation>
        <location evidence="1">Cell membrane</location>
        <topology evidence="1">Multi-pass membrane protein</topology>
    </subcellularLocation>
</comment>
<feature type="region of interest" description="Disordered" evidence="6">
    <location>
        <begin position="411"/>
        <end position="459"/>
    </location>
</feature>
<sequence>MPKPEAPASSGPPPAFSPYQRFATALLTLLQFAVILDFMIMSPLGALIMPALSMSAQQFGLVVSAYAFSAGISGLLTAGFADRFDRKKLLLFFYTGFLLGTVWCGLATSFEMLLLARVVTGLFGGVIGSIVMAITADLFEPALRGRVMGLLQGGFAASQVLGLPFGLFLATHWDWHAPFIALAAFGALGGLLIAWRMKPVDAHLALPNDRSAFKHLLHTVANGRHLQAFAITALLTTGGFMIMPFASAFSVHNVGIALDHLPMVYLVTGISTLFVAPAVGRLTDRIGPLPVFYAGSGLTIAMVAVYTRLGPSPLALLILVNVVLFAGIFSRMVPWQVIVAGIPAPEQRGSFSAINAALQQLAGGLAALVSGHIVHIAADGRLEHFPWVGNVLIGTTLVVGVLIWRLQRGAAQPGDGSWARPRDSRGGQPARRDDEVGSCPREGATPPAARSGGPAGAQR</sequence>
<dbReference type="PANTHER" id="PTHR43124">
    <property type="entry name" value="PURINE EFFLUX PUMP PBUE"/>
    <property type="match status" value="1"/>
</dbReference>
<dbReference type="AlphaFoldDB" id="A0A9X4R373"/>
<dbReference type="Pfam" id="PF07690">
    <property type="entry name" value="MFS_1"/>
    <property type="match status" value="1"/>
</dbReference>
<feature type="transmembrane region" description="Helical" evidence="7">
    <location>
        <begin position="26"/>
        <end position="52"/>
    </location>
</feature>
<evidence type="ECO:0000256" key="2">
    <source>
        <dbReference type="ARBA" id="ARBA00022475"/>
    </source>
</evidence>
<evidence type="ECO:0000256" key="1">
    <source>
        <dbReference type="ARBA" id="ARBA00004651"/>
    </source>
</evidence>
<evidence type="ECO:0000259" key="8">
    <source>
        <dbReference type="PROSITE" id="PS50850"/>
    </source>
</evidence>
<dbReference type="GO" id="GO:0005886">
    <property type="term" value="C:plasma membrane"/>
    <property type="evidence" value="ECO:0007669"/>
    <property type="project" value="UniProtKB-SubCell"/>
</dbReference>
<protein>
    <submittedName>
        <fullName evidence="9">MFS transporter</fullName>
    </submittedName>
</protein>
<feature type="transmembrane region" description="Helical" evidence="7">
    <location>
        <begin position="261"/>
        <end position="279"/>
    </location>
</feature>
<feature type="transmembrane region" description="Helical" evidence="7">
    <location>
        <begin position="384"/>
        <end position="404"/>
    </location>
</feature>
<proteinExistence type="predicted"/>
<dbReference type="Proteomes" id="UP001152766">
    <property type="component" value="Unassembled WGS sequence"/>
</dbReference>
<dbReference type="EMBL" id="SGUG01000005">
    <property type="protein sequence ID" value="MDG0861762.1"/>
    <property type="molecule type" value="Genomic_DNA"/>
</dbReference>
<keyword evidence="5 7" id="KW-0472">Membrane</keyword>
<feature type="transmembrane region" description="Helical" evidence="7">
    <location>
        <begin position="315"/>
        <end position="333"/>
    </location>
</feature>
<feature type="transmembrane region" description="Helical" evidence="7">
    <location>
        <begin position="89"/>
        <end position="108"/>
    </location>
</feature>
<dbReference type="PROSITE" id="PS50850">
    <property type="entry name" value="MFS"/>
    <property type="match status" value="1"/>
</dbReference>
<keyword evidence="2" id="KW-1003">Cell membrane</keyword>
<evidence type="ECO:0000313" key="10">
    <source>
        <dbReference type="Proteomes" id="UP001152766"/>
    </source>
</evidence>
<organism evidence="9 10">
    <name type="scientific">Pelomonas aquatica</name>
    <dbReference type="NCBI Taxonomy" id="431058"/>
    <lineage>
        <taxon>Bacteria</taxon>
        <taxon>Pseudomonadati</taxon>
        <taxon>Pseudomonadota</taxon>
        <taxon>Betaproteobacteria</taxon>
        <taxon>Burkholderiales</taxon>
        <taxon>Sphaerotilaceae</taxon>
        <taxon>Roseateles</taxon>
    </lineage>
</organism>
<feature type="compositionally biased region" description="Basic and acidic residues" evidence="6">
    <location>
        <begin position="420"/>
        <end position="435"/>
    </location>
</feature>
<feature type="transmembrane region" description="Helical" evidence="7">
    <location>
        <begin position="354"/>
        <end position="378"/>
    </location>
</feature>
<feature type="transmembrane region" description="Helical" evidence="7">
    <location>
        <begin position="58"/>
        <end position="77"/>
    </location>
</feature>
<evidence type="ECO:0000256" key="3">
    <source>
        <dbReference type="ARBA" id="ARBA00022692"/>
    </source>
</evidence>
<dbReference type="CDD" id="cd17324">
    <property type="entry name" value="MFS_NepI_like"/>
    <property type="match status" value="1"/>
</dbReference>
<keyword evidence="10" id="KW-1185">Reference proteome</keyword>
<dbReference type="InterPro" id="IPR020846">
    <property type="entry name" value="MFS_dom"/>
</dbReference>
<accession>A0A9X4R373</accession>
<evidence type="ECO:0000256" key="4">
    <source>
        <dbReference type="ARBA" id="ARBA00022989"/>
    </source>
</evidence>
<feature type="domain" description="Major facilitator superfamily (MFS) profile" evidence="8">
    <location>
        <begin position="23"/>
        <end position="412"/>
    </location>
</feature>
<feature type="compositionally biased region" description="Low complexity" evidence="6">
    <location>
        <begin position="443"/>
        <end position="459"/>
    </location>
</feature>
<comment type="caution">
    <text evidence="9">The sequence shown here is derived from an EMBL/GenBank/DDBJ whole genome shotgun (WGS) entry which is preliminary data.</text>
</comment>
<feature type="transmembrane region" description="Helical" evidence="7">
    <location>
        <begin position="291"/>
        <end position="309"/>
    </location>
</feature>
<keyword evidence="4 7" id="KW-1133">Transmembrane helix</keyword>
<dbReference type="Gene3D" id="1.20.1250.20">
    <property type="entry name" value="MFS general substrate transporter like domains"/>
    <property type="match status" value="1"/>
</dbReference>
<name>A0A9X4R373_9BURK</name>